<sequence length="500" mass="57365">MNISIRPWYLIVCCALLLQSCNRNKNTGVKTNNGNINERPNIVILYGDDQGTLDLGCYGTNDIATPHLDKLASQGLKFTQAYAHTVCCPSRAALLTGRAPQRGGVNSWTSCNPNDMDGRVMDLNEVTLAEVLKDEGYKTALIGKWHLGARDTHTPLDQGFDYFFGFRGGFIDYYSHRFLHAGWQKPQFHDLYRNRAEVYEGDTYFPDIQVKEATRFIEENKNDNFFLYMAFNLPHYPEQPDSSYTERYKDLPWPRRSYAPMITTMDDRIGKVLESIEKQGLSENTIVLYMSDNGHSTEDYYNWGNSYGGNGGGGYAGKWRGAKGSFFEGGLRVPCIISYPNKFPANQERNQVITNMDWLPTICDVLNINQPKNKLDGKSILPIIMDDNETSPHEVLHFMWQHMWAVKRGDWKLIFRGHDTTGKFSEHPEKDFFMPEYYLARLSDDNPEEINYAELYPSIVKELRHLHEIWAKDVFKNSGYPDPNKETIQNKSTAKGTIKL</sequence>
<evidence type="ECO:0000256" key="3">
    <source>
        <dbReference type="ARBA" id="ARBA00022801"/>
    </source>
</evidence>
<evidence type="ECO:0000313" key="8">
    <source>
        <dbReference type="Proteomes" id="UP000605676"/>
    </source>
</evidence>
<organism evidence="7 8">
    <name type="scientific">Carboxylicivirga marina</name>
    <dbReference type="NCBI Taxonomy" id="2800988"/>
    <lineage>
        <taxon>Bacteria</taxon>
        <taxon>Pseudomonadati</taxon>
        <taxon>Bacteroidota</taxon>
        <taxon>Bacteroidia</taxon>
        <taxon>Marinilabiliales</taxon>
        <taxon>Marinilabiliaceae</taxon>
        <taxon>Carboxylicivirga</taxon>
    </lineage>
</organism>
<protein>
    <submittedName>
        <fullName evidence="7">Sulfatase-like hydrolase/transferase</fullName>
    </submittedName>
</protein>
<name>A0ABS1HNI9_9BACT</name>
<dbReference type="SUPFAM" id="SSF53649">
    <property type="entry name" value="Alkaline phosphatase-like"/>
    <property type="match status" value="1"/>
</dbReference>
<dbReference type="PANTHER" id="PTHR42693">
    <property type="entry name" value="ARYLSULFATASE FAMILY MEMBER"/>
    <property type="match status" value="1"/>
</dbReference>
<dbReference type="EMBL" id="JAENRR010000059">
    <property type="protein sequence ID" value="MBK3519248.1"/>
    <property type="molecule type" value="Genomic_DNA"/>
</dbReference>
<dbReference type="PROSITE" id="PS00149">
    <property type="entry name" value="SULFATASE_2"/>
    <property type="match status" value="1"/>
</dbReference>
<keyword evidence="8" id="KW-1185">Reference proteome</keyword>
<feature type="domain" description="Sulfatase N-terminal" evidence="6">
    <location>
        <begin position="40"/>
        <end position="368"/>
    </location>
</feature>
<feature type="compositionally biased region" description="Polar residues" evidence="5">
    <location>
        <begin position="486"/>
        <end position="500"/>
    </location>
</feature>
<evidence type="ECO:0000259" key="6">
    <source>
        <dbReference type="Pfam" id="PF00884"/>
    </source>
</evidence>
<accession>A0ABS1HNI9</accession>
<comment type="similarity">
    <text evidence="1">Belongs to the sulfatase family.</text>
</comment>
<dbReference type="Gene3D" id="3.40.720.10">
    <property type="entry name" value="Alkaline Phosphatase, subunit A"/>
    <property type="match status" value="1"/>
</dbReference>
<feature type="region of interest" description="Disordered" evidence="5">
    <location>
        <begin position="481"/>
        <end position="500"/>
    </location>
</feature>
<dbReference type="PROSITE" id="PS51257">
    <property type="entry name" value="PROKAR_LIPOPROTEIN"/>
    <property type="match status" value="1"/>
</dbReference>
<evidence type="ECO:0000256" key="1">
    <source>
        <dbReference type="ARBA" id="ARBA00008779"/>
    </source>
</evidence>
<dbReference type="Pfam" id="PF00884">
    <property type="entry name" value="Sulfatase"/>
    <property type="match status" value="1"/>
</dbReference>
<evidence type="ECO:0000313" key="7">
    <source>
        <dbReference type="EMBL" id="MBK3519248.1"/>
    </source>
</evidence>
<dbReference type="Proteomes" id="UP000605676">
    <property type="component" value="Unassembled WGS sequence"/>
</dbReference>
<keyword evidence="3" id="KW-0378">Hydrolase</keyword>
<dbReference type="InterPro" id="IPR000917">
    <property type="entry name" value="Sulfatase_N"/>
</dbReference>
<dbReference type="InterPro" id="IPR024607">
    <property type="entry name" value="Sulfatase_CS"/>
</dbReference>
<dbReference type="RefSeq" id="WP_200466469.1">
    <property type="nucleotide sequence ID" value="NZ_JAENRR010000059.1"/>
</dbReference>
<keyword evidence="2" id="KW-0479">Metal-binding</keyword>
<evidence type="ECO:0000256" key="2">
    <source>
        <dbReference type="ARBA" id="ARBA00022723"/>
    </source>
</evidence>
<proteinExistence type="inferred from homology"/>
<comment type="caution">
    <text evidence="7">The sequence shown here is derived from an EMBL/GenBank/DDBJ whole genome shotgun (WGS) entry which is preliminary data.</text>
</comment>
<evidence type="ECO:0000256" key="5">
    <source>
        <dbReference type="SAM" id="MobiDB-lite"/>
    </source>
</evidence>
<reference evidence="7 8" key="1">
    <citation type="submission" date="2021-01" db="EMBL/GenBank/DDBJ databases">
        <title>Carboxyliciviraga sp.nov., isolated from coastal sediments.</title>
        <authorList>
            <person name="Lu D."/>
            <person name="Zhang T."/>
        </authorList>
    </citation>
    <scope>NUCLEOTIDE SEQUENCE [LARGE SCALE GENOMIC DNA]</scope>
    <source>
        <strain evidence="7 8">N1Y132</strain>
    </source>
</reference>
<evidence type="ECO:0000256" key="4">
    <source>
        <dbReference type="ARBA" id="ARBA00022837"/>
    </source>
</evidence>
<dbReference type="InterPro" id="IPR017850">
    <property type="entry name" value="Alkaline_phosphatase_core_sf"/>
</dbReference>
<dbReference type="PANTHER" id="PTHR42693:SF53">
    <property type="entry name" value="ENDO-4-O-SULFATASE"/>
    <property type="match status" value="1"/>
</dbReference>
<keyword evidence="4" id="KW-0106">Calcium</keyword>
<gene>
    <name evidence="7" type="ORF">JIV24_18005</name>
</gene>
<dbReference type="InterPro" id="IPR050738">
    <property type="entry name" value="Sulfatase"/>
</dbReference>